<dbReference type="GO" id="GO:0043531">
    <property type="term" value="F:ADP binding"/>
    <property type="evidence" value="ECO:0007669"/>
    <property type="project" value="InterPro"/>
</dbReference>
<keyword evidence="6" id="KW-1185">Reference proteome</keyword>
<dbReference type="AlphaFoldDB" id="A0AAN9T681"/>
<dbReference type="InterPro" id="IPR058192">
    <property type="entry name" value="WHD_ROQ1-like"/>
</dbReference>
<dbReference type="InterPro" id="IPR011713">
    <property type="entry name" value="Leu-rich_rpt_3"/>
</dbReference>
<evidence type="ECO:0000259" key="3">
    <source>
        <dbReference type="Pfam" id="PF00931"/>
    </source>
</evidence>
<proteinExistence type="predicted"/>
<name>A0AAN9T681_PSOTE</name>
<evidence type="ECO:0000256" key="2">
    <source>
        <dbReference type="ARBA" id="ARBA00022737"/>
    </source>
</evidence>
<dbReference type="Pfam" id="PF00931">
    <property type="entry name" value="NB-ARC"/>
    <property type="match status" value="1"/>
</dbReference>
<evidence type="ECO:0000313" key="5">
    <source>
        <dbReference type="EMBL" id="KAK7413032.1"/>
    </source>
</evidence>
<feature type="domain" description="NB-ARC" evidence="3">
    <location>
        <begin position="51"/>
        <end position="97"/>
    </location>
</feature>
<evidence type="ECO:0000256" key="1">
    <source>
        <dbReference type="ARBA" id="ARBA00022614"/>
    </source>
</evidence>
<dbReference type="InterPro" id="IPR002182">
    <property type="entry name" value="NB-ARC"/>
</dbReference>
<dbReference type="EMBL" id="JAYMYS010000001">
    <property type="protein sequence ID" value="KAK7413032.1"/>
    <property type="molecule type" value="Genomic_DNA"/>
</dbReference>
<dbReference type="PANTHER" id="PTHR11017:SF263">
    <property type="entry name" value="ADP-RIBOSYL CYCLASE_CYCLIC ADP-RIBOSE HYDROLASE"/>
    <property type="match status" value="1"/>
</dbReference>
<dbReference type="Pfam" id="PF23282">
    <property type="entry name" value="WHD_ROQ1"/>
    <property type="match status" value="1"/>
</dbReference>
<keyword evidence="1" id="KW-0433">Leucine-rich repeat</keyword>
<dbReference type="InterPro" id="IPR044974">
    <property type="entry name" value="Disease_R_plants"/>
</dbReference>
<dbReference type="Gene3D" id="3.80.10.10">
    <property type="entry name" value="Ribonuclease Inhibitor"/>
    <property type="match status" value="1"/>
</dbReference>
<dbReference type="Proteomes" id="UP001386955">
    <property type="component" value="Unassembled WGS sequence"/>
</dbReference>
<organism evidence="5 6">
    <name type="scientific">Psophocarpus tetragonolobus</name>
    <name type="common">Winged bean</name>
    <name type="synonym">Dolichos tetragonolobus</name>
    <dbReference type="NCBI Taxonomy" id="3891"/>
    <lineage>
        <taxon>Eukaryota</taxon>
        <taxon>Viridiplantae</taxon>
        <taxon>Streptophyta</taxon>
        <taxon>Embryophyta</taxon>
        <taxon>Tracheophyta</taxon>
        <taxon>Spermatophyta</taxon>
        <taxon>Magnoliopsida</taxon>
        <taxon>eudicotyledons</taxon>
        <taxon>Gunneridae</taxon>
        <taxon>Pentapetalae</taxon>
        <taxon>rosids</taxon>
        <taxon>fabids</taxon>
        <taxon>Fabales</taxon>
        <taxon>Fabaceae</taxon>
        <taxon>Papilionoideae</taxon>
        <taxon>50 kb inversion clade</taxon>
        <taxon>NPAAA clade</taxon>
        <taxon>indigoferoid/millettioid clade</taxon>
        <taxon>Phaseoleae</taxon>
        <taxon>Psophocarpus</taxon>
    </lineage>
</organism>
<sequence length="281" mass="32367">MEQIRRLQEFNDFKAPGIMNDAEVIKDIVDRVLKKLVKPSINSKELVGIDEKVAEVESWIRKESKNTCLIGICGMGGIGKTTLAEEVFNKLQSEYEVNVDYLKSLFKDNESDNSAAFELGRLKDKALINFSENNIVSMHDSVQEMAWEIVRQESIDSRGSRSRFWDPDDIYEALTNDKVTEAIRSIRIQLATIKEQKLMPHVFAKMSKLRFLEISGNDDYGCYDKLILAADEIQFLRNELRFLCWYNYPLKSLPENFSGQKLVILKLRGSIIEKLWDGVKP</sequence>
<dbReference type="GO" id="GO:0006952">
    <property type="term" value="P:defense response"/>
    <property type="evidence" value="ECO:0007669"/>
    <property type="project" value="InterPro"/>
</dbReference>
<dbReference type="InterPro" id="IPR027417">
    <property type="entry name" value="P-loop_NTPase"/>
</dbReference>
<feature type="domain" description="Disease resistance protein Roq1-like winged-helix" evidence="4">
    <location>
        <begin position="98"/>
        <end position="154"/>
    </location>
</feature>
<dbReference type="Pfam" id="PF07725">
    <property type="entry name" value="LRR_3"/>
    <property type="match status" value="1"/>
</dbReference>
<protein>
    <recommendedName>
        <fullName evidence="7">NB-ARC domain-containing protein</fullName>
    </recommendedName>
</protein>
<comment type="caution">
    <text evidence="5">The sequence shown here is derived from an EMBL/GenBank/DDBJ whole genome shotgun (WGS) entry which is preliminary data.</text>
</comment>
<dbReference type="Gene3D" id="3.40.50.300">
    <property type="entry name" value="P-loop containing nucleotide triphosphate hydrolases"/>
    <property type="match status" value="1"/>
</dbReference>
<evidence type="ECO:0000259" key="4">
    <source>
        <dbReference type="Pfam" id="PF23282"/>
    </source>
</evidence>
<evidence type="ECO:0000313" key="6">
    <source>
        <dbReference type="Proteomes" id="UP001386955"/>
    </source>
</evidence>
<gene>
    <name evidence="5" type="ORF">VNO78_04867</name>
</gene>
<dbReference type="PANTHER" id="PTHR11017">
    <property type="entry name" value="LEUCINE-RICH REPEAT-CONTAINING PROTEIN"/>
    <property type="match status" value="1"/>
</dbReference>
<dbReference type="InterPro" id="IPR032675">
    <property type="entry name" value="LRR_dom_sf"/>
</dbReference>
<accession>A0AAN9T681</accession>
<keyword evidence="2" id="KW-0677">Repeat</keyword>
<evidence type="ECO:0008006" key="7">
    <source>
        <dbReference type="Google" id="ProtNLM"/>
    </source>
</evidence>
<reference evidence="5 6" key="1">
    <citation type="submission" date="2024-01" db="EMBL/GenBank/DDBJ databases">
        <title>The genomes of 5 underutilized Papilionoideae crops provide insights into root nodulation and disease resistanc.</title>
        <authorList>
            <person name="Jiang F."/>
        </authorList>
    </citation>
    <scope>NUCLEOTIDE SEQUENCE [LARGE SCALE GENOMIC DNA]</scope>
    <source>
        <strain evidence="5">DUOXIRENSHENG_FW03</strain>
        <tissue evidence="5">Leaves</tissue>
    </source>
</reference>
<dbReference type="SUPFAM" id="SSF52540">
    <property type="entry name" value="P-loop containing nucleoside triphosphate hydrolases"/>
    <property type="match status" value="1"/>
</dbReference>